<comment type="similarity">
    <text evidence="7 9">Belongs to the pentraxin family.</text>
</comment>
<evidence type="ECO:0000313" key="13">
    <source>
        <dbReference type="Proteomes" id="UP000472264"/>
    </source>
</evidence>
<dbReference type="PROSITE" id="PS51828">
    <property type="entry name" value="PTX_2"/>
    <property type="match status" value="1"/>
</dbReference>
<feature type="domain" description="Pentraxin (PTX)" evidence="11">
    <location>
        <begin position="21"/>
        <end position="221"/>
    </location>
</feature>
<evidence type="ECO:0000256" key="7">
    <source>
        <dbReference type="ARBA" id="ARBA00038102"/>
    </source>
</evidence>
<evidence type="ECO:0000256" key="4">
    <source>
        <dbReference type="ARBA" id="ARBA00022729"/>
    </source>
</evidence>
<evidence type="ECO:0000256" key="9">
    <source>
        <dbReference type="RuleBase" id="RU362112"/>
    </source>
</evidence>
<feature type="chain" id="PRO_5025631357" description="Pentraxin family member" evidence="10">
    <location>
        <begin position="16"/>
        <end position="223"/>
    </location>
</feature>
<evidence type="ECO:0000256" key="5">
    <source>
        <dbReference type="ARBA" id="ARBA00022837"/>
    </source>
</evidence>
<dbReference type="InterPro" id="IPR013320">
    <property type="entry name" value="ConA-like_dom_sf"/>
</dbReference>
<comment type="subunit">
    <text evidence="9">Homopentamer. Pentaxin (or pentraxin) have a discoid arrangement of 5 non-covalently bound subunits.</text>
</comment>
<dbReference type="OMA" id="DNTNKEM"/>
<evidence type="ECO:0000256" key="2">
    <source>
        <dbReference type="ARBA" id="ARBA00022525"/>
    </source>
</evidence>
<reference evidence="12" key="1">
    <citation type="submission" date="2021-04" db="EMBL/GenBank/DDBJ databases">
        <authorList>
            <consortium name="Wellcome Sanger Institute Data Sharing"/>
        </authorList>
    </citation>
    <scope>NUCLEOTIDE SEQUENCE [LARGE SCALE GENOMIC DNA]</scope>
</reference>
<evidence type="ECO:0000259" key="11">
    <source>
        <dbReference type="PROSITE" id="PS51828"/>
    </source>
</evidence>
<reference evidence="12" key="3">
    <citation type="submission" date="2025-09" db="UniProtKB">
        <authorList>
            <consortium name="Ensembl"/>
        </authorList>
    </citation>
    <scope>IDENTIFICATION</scope>
</reference>
<evidence type="ECO:0000256" key="3">
    <source>
        <dbReference type="ARBA" id="ARBA00022723"/>
    </source>
</evidence>
<dbReference type="SUPFAM" id="SSF49899">
    <property type="entry name" value="Concanavalin A-like lectins/glucanases"/>
    <property type="match status" value="1"/>
</dbReference>
<sequence length="223" mass="25120">MLLLIVLVMLGGCAASPQDLSGKMFIFPQESNSHYVKLITTKQLFKTITICHRSFSDLKRDYALFSLATPSFSNDFLIFWDATNKELEAHIRDRKAEYGGLDYKLNTWHAVCTTWDSDSGLVQLWLDGQLSLKKFVTTAPITGDNIIVLGQEQDSHGGGFNAKQSFVGVMSDVHMWDYILSPCEIHKYVDELNFSPGNVLSWSALDFNIVGKVLIDEKMQTCH</sequence>
<evidence type="ECO:0000256" key="8">
    <source>
        <dbReference type="PROSITE-ProRule" id="PRU01172"/>
    </source>
</evidence>
<dbReference type="Proteomes" id="UP000472264">
    <property type="component" value="Chromosome 6"/>
</dbReference>
<accession>A0A665TMS3</accession>
<dbReference type="InterPro" id="IPR001759">
    <property type="entry name" value="PTX_dom"/>
</dbReference>
<dbReference type="AlphaFoldDB" id="A0A665TMS3"/>
<dbReference type="GeneID" id="115045154"/>
<dbReference type="GO" id="GO:0046872">
    <property type="term" value="F:metal ion binding"/>
    <property type="evidence" value="ECO:0007669"/>
    <property type="project" value="UniProtKB-KW"/>
</dbReference>
<dbReference type="FunFam" id="2.60.120.200:FF:000070">
    <property type="entry name" value="Serum amyloid P-component"/>
    <property type="match status" value="1"/>
</dbReference>
<gene>
    <name evidence="12" type="primary">LOC115045154</name>
</gene>
<comment type="cofactor">
    <cofactor evidence="9">
        <name>Ca(2+)</name>
        <dbReference type="ChEBI" id="CHEBI:29108"/>
    </cofactor>
    <text evidence="9">Binds 2 calcium ions per subunit.</text>
</comment>
<comment type="subcellular location">
    <subcellularLocation>
        <location evidence="1 9">Secreted</location>
    </subcellularLocation>
</comment>
<keyword evidence="2" id="KW-0964">Secreted</keyword>
<proteinExistence type="inferred from homology"/>
<dbReference type="SMART" id="SM00159">
    <property type="entry name" value="PTX"/>
    <property type="match status" value="1"/>
</dbReference>
<protein>
    <recommendedName>
        <fullName evidence="9">Pentraxin family member</fullName>
    </recommendedName>
</protein>
<dbReference type="PRINTS" id="PR00895">
    <property type="entry name" value="PENTAXIN"/>
</dbReference>
<evidence type="ECO:0000256" key="6">
    <source>
        <dbReference type="ARBA" id="ARBA00023157"/>
    </source>
</evidence>
<reference evidence="12" key="2">
    <citation type="submission" date="2025-08" db="UniProtKB">
        <authorList>
            <consortium name="Ensembl"/>
        </authorList>
    </citation>
    <scope>IDENTIFICATION</scope>
</reference>
<organism evidence="12 13">
    <name type="scientific">Echeneis naucrates</name>
    <name type="common">Live sharksucker</name>
    <dbReference type="NCBI Taxonomy" id="173247"/>
    <lineage>
        <taxon>Eukaryota</taxon>
        <taxon>Metazoa</taxon>
        <taxon>Chordata</taxon>
        <taxon>Craniata</taxon>
        <taxon>Vertebrata</taxon>
        <taxon>Euteleostomi</taxon>
        <taxon>Actinopterygii</taxon>
        <taxon>Neopterygii</taxon>
        <taxon>Teleostei</taxon>
        <taxon>Neoteleostei</taxon>
        <taxon>Acanthomorphata</taxon>
        <taxon>Carangaria</taxon>
        <taxon>Carangiformes</taxon>
        <taxon>Echeneidae</taxon>
        <taxon>Echeneis</taxon>
    </lineage>
</organism>
<keyword evidence="13" id="KW-1185">Reference proteome</keyword>
<evidence type="ECO:0000256" key="10">
    <source>
        <dbReference type="SAM" id="SignalP"/>
    </source>
</evidence>
<dbReference type="Gene3D" id="2.60.120.200">
    <property type="match status" value="1"/>
</dbReference>
<dbReference type="RefSeq" id="XP_029360549.1">
    <property type="nucleotide sequence ID" value="XM_029504689.1"/>
</dbReference>
<evidence type="ECO:0000256" key="1">
    <source>
        <dbReference type="ARBA" id="ARBA00004613"/>
    </source>
</evidence>
<dbReference type="PANTHER" id="PTHR45869:SF7">
    <property type="entry name" value="C-REACTIVE PROTEIN"/>
    <property type="match status" value="1"/>
</dbReference>
<evidence type="ECO:0000313" key="12">
    <source>
        <dbReference type="Ensembl" id="ENSENLP00000007562.1"/>
    </source>
</evidence>
<keyword evidence="3 9" id="KW-0479">Metal-binding</keyword>
<comment type="caution">
    <text evidence="8">Lacks conserved residue(s) required for the propagation of feature annotation.</text>
</comment>
<dbReference type="PANTHER" id="PTHR45869">
    <property type="entry name" value="C-REACTIVE PROTEIN-RELATED"/>
    <property type="match status" value="1"/>
</dbReference>
<dbReference type="Pfam" id="PF00354">
    <property type="entry name" value="Pentaxin"/>
    <property type="match status" value="1"/>
</dbReference>
<feature type="signal peptide" evidence="10">
    <location>
        <begin position="1"/>
        <end position="15"/>
    </location>
</feature>
<dbReference type="GO" id="GO:0005576">
    <property type="term" value="C:extracellular region"/>
    <property type="evidence" value="ECO:0007669"/>
    <property type="project" value="UniProtKB-SubCell"/>
</dbReference>
<keyword evidence="5 9" id="KW-0106">Calcium</keyword>
<keyword evidence="6" id="KW-1015">Disulfide bond</keyword>
<keyword evidence="4 10" id="KW-0732">Signal</keyword>
<dbReference type="Ensembl" id="ENSENLT00000007890.1">
    <property type="protein sequence ID" value="ENSENLP00000007562.1"/>
    <property type="gene ID" value="ENSENLG00000003648.1"/>
</dbReference>
<name>A0A665TMS3_ECHNA</name>
<dbReference type="InParanoid" id="A0A665TMS3"/>
<dbReference type="InterPro" id="IPR051005">
    <property type="entry name" value="Pentraxin_domain"/>
</dbReference>